<name>A0A0F9WXM1_9ZZZZ</name>
<organism evidence="1">
    <name type="scientific">marine sediment metagenome</name>
    <dbReference type="NCBI Taxonomy" id="412755"/>
    <lineage>
        <taxon>unclassified sequences</taxon>
        <taxon>metagenomes</taxon>
        <taxon>ecological metagenomes</taxon>
    </lineage>
</organism>
<evidence type="ECO:0000313" key="1">
    <source>
        <dbReference type="EMBL" id="KKN91181.1"/>
    </source>
</evidence>
<accession>A0A0F9WXM1</accession>
<gene>
    <name evidence="1" type="ORF">LCGC14_0220470</name>
</gene>
<reference evidence="1" key="1">
    <citation type="journal article" date="2015" name="Nature">
        <title>Complex archaea that bridge the gap between prokaryotes and eukaryotes.</title>
        <authorList>
            <person name="Spang A."/>
            <person name="Saw J.H."/>
            <person name="Jorgensen S.L."/>
            <person name="Zaremba-Niedzwiedzka K."/>
            <person name="Martijn J."/>
            <person name="Lind A.E."/>
            <person name="van Eijk R."/>
            <person name="Schleper C."/>
            <person name="Guy L."/>
            <person name="Ettema T.J."/>
        </authorList>
    </citation>
    <scope>NUCLEOTIDE SEQUENCE</scope>
</reference>
<protein>
    <submittedName>
        <fullName evidence="1">Uncharacterized protein</fullName>
    </submittedName>
</protein>
<comment type="caution">
    <text evidence="1">The sequence shown here is derived from an EMBL/GenBank/DDBJ whole genome shotgun (WGS) entry which is preliminary data.</text>
</comment>
<proteinExistence type="predicted"/>
<sequence>MESYIRVEHDKRFFGGVYKGVGYFSFVKLIHVNSLGSVEAAFKATTGIEPIHIVRYSEDDLYNDKGELIKS</sequence>
<dbReference type="EMBL" id="LAZR01000105">
    <property type="protein sequence ID" value="KKN91181.1"/>
    <property type="molecule type" value="Genomic_DNA"/>
</dbReference>
<dbReference type="AlphaFoldDB" id="A0A0F9WXM1"/>